<dbReference type="EMBL" id="BRVS01000001">
    <property type="protein sequence ID" value="GLB65568.1"/>
    <property type="molecule type" value="Genomic_DNA"/>
</dbReference>
<comment type="caution">
    <text evidence="2">The sequence shown here is derived from an EMBL/GenBank/DDBJ whole genome shotgun (WGS) entry which is preliminary data.</text>
</comment>
<keyword evidence="2" id="KW-0378">Hydrolase</keyword>
<dbReference type="InterPro" id="IPR050855">
    <property type="entry name" value="NDM-1-like"/>
</dbReference>
<dbReference type="Gene3D" id="3.60.15.10">
    <property type="entry name" value="Ribonuclease Z/Hydroxyacylglutathione hydrolase-like"/>
    <property type="match status" value="1"/>
</dbReference>
<accession>A0ABQ5MNI9</accession>
<proteinExistence type="predicted"/>
<dbReference type="RefSeq" id="WP_264793764.1">
    <property type="nucleotide sequence ID" value="NZ_BRVS01000001.1"/>
</dbReference>
<evidence type="ECO:0000313" key="2">
    <source>
        <dbReference type="EMBL" id="GLB65568.1"/>
    </source>
</evidence>
<gene>
    <name evidence="2" type="ORF">AHIS1636_00070</name>
</gene>
<sequence>MFHRSVADGIHLIEHADVNCYIVEDGGRLLLVDAGLPAMWRMTGQAIRDLGRSPRDVEALILTHGHFDHVGFAARLQRELGIPIYVHSGDAYIAAHPYRYRHEKSRLLYPVRYPRCIPILARMAAGGALNVKGVGKVRSLQDGAVSALPGRPQVIYTPGHTAGHCALHFPDRDAVLTGDALVTLDPYTGTKGPHIVSAAATADTRRALESLQALAATGARAALPGHGEPWSGGVAAAVEQTRQRGAS</sequence>
<dbReference type="InterPro" id="IPR036866">
    <property type="entry name" value="RibonucZ/Hydroxyglut_hydro"/>
</dbReference>
<dbReference type="PANTHER" id="PTHR42951">
    <property type="entry name" value="METALLO-BETA-LACTAMASE DOMAIN-CONTAINING"/>
    <property type="match status" value="1"/>
</dbReference>
<dbReference type="CDD" id="cd07721">
    <property type="entry name" value="yflN-like_MBL-fold"/>
    <property type="match status" value="1"/>
</dbReference>
<dbReference type="PANTHER" id="PTHR42951:SF4">
    <property type="entry name" value="ACYL-COENZYME A THIOESTERASE MBLAC2"/>
    <property type="match status" value="1"/>
</dbReference>
<name>A0ABQ5MNI9_9MICC</name>
<dbReference type="InterPro" id="IPR001279">
    <property type="entry name" value="Metallo-B-lactamas"/>
</dbReference>
<keyword evidence="3" id="KW-1185">Reference proteome</keyword>
<reference evidence="2 3" key="1">
    <citation type="journal article" date="2023" name="Int. J. Syst. Evol. Microbiol.">
        <title>Arthrobacter mangrovi sp. nov., an actinobacterium isolated from the rhizosphere of a mangrove.</title>
        <authorList>
            <person name="Hamada M."/>
            <person name="Saitou S."/>
            <person name="Enomoto N."/>
            <person name="Nanri K."/>
            <person name="Hidaka K."/>
            <person name="Miura T."/>
            <person name="Tamura T."/>
        </authorList>
    </citation>
    <scope>NUCLEOTIDE SEQUENCE [LARGE SCALE GENOMIC DNA]</scope>
    <source>
        <strain evidence="2 3">NBRC 112813</strain>
    </source>
</reference>
<evidence type="ECO:0000313" key="3">
    <source>
        <dbReference type="Proteomes" id="UP001209654"/>
    </source>
</evidence>
<dbReference type="SUPFAM" id="SSF56281">
    <property type="entry name" value="Metallo-hydrolase/oxidoreductase"/>
    <property type="match status" value="1"/>
</dbReference>
<dbReference type="Pfam" id="PF00753">
    <property type="entry name" value="Lactamase_B"/>
    <property type="match status" value="1"/>
</dbReference>
<protein>
    <submittedName>
        <fullName evidence="2">MBL fold hydrolase</fullName>
    </submittedName>
</protein>
<organism evidence="2 3">
    <name type="scientific">Arthrobacter mangrovi</name>
    <dbReference type="NCBI Taxonomy" id="2966350"/>
    <lineage>
        <taxon>Bacteria</taxon>
        <taxon>Bacillati</taxon>
        <taxon>Actinomycetota</taxon>
        <taxon>Actinomycetes</taxon>
        <taxon>Micrococcales</taxon>
        <taxon>Micrococcaceae</taxon>
        <taxon>Arthrobacter</taxon>
    </lineage>
</organism>
<dbReference type="Proteomes" id="UP001209654">
    <property type="component" value="Unassembled WGS sequence"/>
</dbReference>
<feature type="domain" description="Metallo-beta-lactamase" evidence="1">
    <location>
        <begin position="17"/>
        <end position="226"/>
    </location>
</feature>
<evidence type="ECO:0000259" key="1">
    <source>
        <dbReference type="SMART" id="SM00849"/>
    </source>
</evidence>
<dbReference type="SMART" id="SM00849">
    <property type="entry name" value="Lactamase_B"/>
    <property type="match status" value="1"/>
</dbReference>
<dbReference type="GO" id="GO:0016787">
    <property type="term" value="F:hydrolase activity"/>
    <property type="evidence" value="ECO:0007669"/>
    <property type="project" value="UniProtKB-KW"/>
</dbReference>